<dbReference type="AlphaFoldDB" id="A0A0B6SC85"/>
<sequence>MNTESPSEAARIDEAVTRWYGNATVRNSQRILVPRSIVEENIFPKSRQLIAEHQIVSSLGSEAIAYVLAQSTYKYMYEIGLLETRFVIDCALKIINGEIIPAASEETRRDAITIVIDEGYHAYVALDFIIQLKASTGIEPLSVPQTNGNLDAVHRGYATLPAALHPSYQLLATCLAEHTLTKDLLSIGREKEATRAFTQVMTDHVSDEGRHATYFATQLREHWKTLDAATRERIGVFLPAYLDDYLAADLDRRFDRNVLEQLSLAPRDIDIVLGDTQVQFAKNAGDYIGVTRANLVKLLERCGVLDDTVVRRAFDAHDRAQT</sequence>
<organism evidence="1 2">
    <name type="scientific">Burkholderia plantarii</name>
    <dbReference type="NCBI Taxonomy" id="41899"/>
    <lineage>
        <taxon>Bacteria</taxon>
        <taxon>Pseudomonadati</taxon>
        <taxon>Pseudomonadota</taxon>
        <taxon>Betaproteobacteria</taxon>
        <taxon>Burkholderiales</taxon>
        <taxon>Burkholderiaceae</taxon>
        <taxon>Burkholderia</taxon>
    </lineage>
</organism>
<reference evidence="1 2" key="2">
    <citation type="journal article" date="2016" name="Appl. Microbiol. Biotechnol.">
        <title>Mutations improving production and secretion of extracellular lipase by Burkholderia glumae PG1.</title>
        <authorList>
            <person name="Knapp A."/>
            <person name="Voget S."/>
            <person name="Gao R."/>
            <person name="Zaburannyi N."/>
            <person name="Krysciak D."/>
            <person name="Breuer M."/>
            <person name="Hauer B."/>
            <person name="Streit W.R."/>
            <person name="Muller R."/>
            <person name="Daniel R."/>
            <person name="Jaeger K.E."/>
        </authorList>
    </citation>
    <scope>NUCLEOTIDE SEQUENCE [LARGE SCALE GENOMIC DNA]</scope>
    <source>
        <strain evidence="1 2">PG1</strain>
    </source>
</reference>
<dbReference type="RefSeq" id="WP_042628210.1">
    <property type="nucleotide sequence ID" value="NZ_BSTO01000021.1"/>
</dbReference>
<name>A0A0B6SC85_BURPL</name>
<gene>
    <name evidence="1" type="ORF">BGL_2c17690</name>
</gene>
<accession>A0A0B6SC85</accession>
<dbReference type="GO" id="GO:0016491">
    <property type="term" value="F:oxidoreductase activity"/>
    <property type="evidence" value="ECO:0007669"/>
    <property type="project" value="InterPro"/>
</dbReference>
<reference evidence="2" key="1">
    <citation type="submission" date="2011-03" db="EMBL/GenBank/DDBJ databases">
        <authorList>
            <person name="Voget S."/>
            <person name="Streit W.R."/>
            <person name="Jaeger K.E."/>
            <person name="Daniel R."/>
        </authorList>
    </citation>
    <scope>NUCLEOTIDE SEQUENCE [LARGE SCALE GENOMIC DNA]</scope>
    <source>
        <strain evidence="2">PG1</strain>
    </source>
</reference>
<dbReference type="Pfam" id="PF11583">
    <property type="entry name" value="AurF"/>
    <property type="match status" value="1"/>
</dbReference>
<dbReference type="EMBL" id="CP002581">
    <property type="protein sequence ID" value="AJK49836.1"/>
    <property type="molecule type" value="Genomic_DNA"/>
</dbReference>
<dbReference type="Proteomes" id="UP000031838">
    <property type="component" value="Chromosome 2"/>
</dbReference>
<dbReference type="KEGG" id="bpla:bpln_2g18380"/>
<dbReference type="InterPro" id="IPR012348">
    <property type="entry name" value="RNR-like"/>
</dbReference>
<proteinExistence type="predicted"/>
<evidence type="ECO:0000313" key="1">
    <source>
        <dbReference type="EMBL" id="AJK49836.1"/>
    </source>
</evidence>
<dbReference type="InterPro" id="IPR025859">
    <property type="entry name" value="AurF/CmlI"/>
</dbReference>
<dbReference type="Gene3D" id="1.10.620.20">
    <property type="entry name" value="Ribonucleotide Reductase, subunit A"/>
    <property type="match status" value="1"/>
</dbReference>
<protein>
    <recommendedName>
        <fullName evidence="3">p-aminobenzoate N-oxygenase AurF</fullName>
    </recommendedName>
</protein>
<keyword evidence="2" id="KW-1185">Reference proteome</keyword>
<evidence type="ECO:0008006" key="3">
    <source>
        <dbReference type="Google" id="ProtNLM"/>
    </source>
</evidence>
<evidence type="ECO:0000313" key="2">
    <source>
        <dbReference type="Proteomes" id="UP000031838"/>
    </source>
</evidence>
<dbReference type="HOGENOM" id="CLU_070509_0_0_4"/>
<dbReference type="KEGG" id="bgp:BGL_2c17690"/>